<dbReference type="SUPFAM" id="SSF81606">
    <property type="entry name" value="PP2C-like"/>
    <property type="match status" value="1"/>
</dbReference>
<keyword evidence="3" id="KW-1185">Reference proteome</keyword>
<name>A0A8X8IBU1_CALTT</name>
<dbReference type="Proteomes" id="UP000825179">
    <property type="component" value="Chromosome"/>
</dbReference>
<dbReference type="OrthoDB" id="9801841at2"/>
<dbReference type="SMART" id="SM00332">
    <property type="entry name" value="PP2Cc"/>
    <property type="match status" value="1"/>
</dbReference>
<dbReference type="KEGG" id="cthu:HUR95_10480"/>
<dbReference type="PANTHER" id="PTHR47992">
    <property type="entry name" value="PROTEIN PHOSPHATASE"/>
    <property type="match status" value="1"/>
</dbReference>
<dbReference type="InterPro" id="IPR015655">
    <property type="entry name" value="PP2C"/>
</dbReference>
<proteinExistence type="predicted"/>
<sequence length="239" mass="26399">MREVNEDCAGVFEHEQGVMLAAVADGMGGHRAGDVASKMALDKLQDLFHAADHGQDAQAWEQWLRESIETANTYIFNYAQQHPTHLGMGTTLVTALFLKNCYLIAHVGDSRAYRYVHACLEMLTEDHSLVNELVRSGQLAPEEAEHHPQRNVITRALGTERNVRVDLQRFQYVGDEQILLCSDGLSGMVAEQQIKEILENPHSVDEKASLLLQAALDAGGEDNITLILVSHQDEAGSAK</sequence>
<dbReference type="NCBIfam" id="NF033484">
    <property type="entry name" value="Stp1_PP2C_phos"/>
    <property type="match status" value="1"/>
</dbReference>
<feature type="domain" description="PPM-type phosphatase" evidence="1">
    <location>
        <begin position="1"/>
        <end position="231"/>
    </location>
</feature>
<gene>
    <name evidence="2" type="ORF">HUR95_10480</name>
</gene>
<organism evidence="2 3">
    <name type="scientific">Caldalkalibacillus thermarum (strain TA2.A1)</name>
    <dbReference type="NCBI Taxonomy" id="986075"/>
    <lineage>
        <taxon>Bacteria</taxon>
        <taxon>Bacillati</taxon>
        <taxon>Bacillota</taxon>
        <taxon>Bacilli</taxon>
        <taxon>Bacillales</taxon>
        <taxon>Bacillaceae</taxon>
        <taxon>Caldalkalibacillus</taxon>
    </lineage>
</organism>
<dbReference type="Gene3D" id="3.60.40.10">
    <property type="entry name" value="PPM-type phosphatase domain"/>
    <property type="match status" value="1"/>
</dbReference>
<dbReference type="AlphaFoldDB" id="A0A8X8IBU1"/>
<dbReference type="CDD" id="cd00143">
    <property type="entry name" value="PP2Cc"/>
    <property type="match status" value="1"/>
</dbReference>
<dbReference type="GO" id="GO:0004722">
    <property type="term" value="F:protein serine/threonine phosphatase activity"/>
    <property type="evidence" value="ECO:0007669"/>
    <property type="project" value="InterPro"/>
</dbReference>
<evidence type="ECO:0000313" key="2">
    <source>
        <dbReference type="EMBL" id="QZT35398.1"/>
    </source>
</evidence>
<dbReference type="InterPro" id="IPR036457">
    <property type="entry name" value="PPM-type-like_dom_sf"/>
</dbReference>
<dbReference type="InterPro" id="IPR001932">
    <property type="entry name" value="PPM-type_phosphatase-like_dom"/>
</dbReference>
<dbReference type="Pfam" id="PF13672">
    <property type="entry name" value="PP2C_2"/>
    <property type="match status" value="1"/>
</dbReference>
<accession>A0A8X8IBU1</accession>
<protein>
    <submittedName>
        <fullName evidence="2">Stp1/IreP family PP2C-type Ser/Thr phosphatase</fullName>
    </submittedName>
</protein>
<dbReference type="SMART" id="SM00331">
    <property type="entry name" value="PP2C_SIG"/>
    <property type="match status" value="1"/>
</dbReference>
<dbReference type="PROSITE" id="PS51746">
    <property type="entry name" value="PPM_2"/>
    <property type="match status" value="1"/>
</dbReference>
<evidence type="ECO:0000259" key="1">
    <source>
        <dbReference type="PROSITE" id="PS51746"/>
    </source>
</evidence>
<reference evidence="2 3" key="1">
    <citation type="journal article" date="2020" name="Extremophiles">
        <title>Genomic analysis of Caldalkalibacillus thermarum TA2.A1 reveals aerobic alkaliphilic metabolism and evolutionary hallmarks linking alkaliphilic bacteria and plant life.</title>
        <authorList>
            <person name="de Jong S.I."/>
            <person name="van den Broek M.A."/>
            <person name="Merkel A.Y."/>
            <person name="de la Torre Cortes P."/>
            <person name="Kalamorz F."/>
            <person name="Cook G.M."/>
            <person name="van Loosdrecht M.C.M."/>
            <person name="McMillan D.G.G."/>
        </authorList>
    </citation>
    <scope>NUCLEOTIDE SEQUENCE [LARGE SCALE GENOMIC DNA]</scope>
    <source>
        <strain evidence="2 3">TA2.A1</strain>
    </source>
</reference>
<dbReference type="EMBL" id="CP082237">
    <property type="protein sequence ID" value="QZT35398.1"/>
    <property type="molecule type" value="Genomic_DNA"/>
</dbReference>
<evidence type="ECO:0000313" key="3">
    <source>
        <dbReference type="Proteomes" id="UP000825179"/>
    </source>
</evidence>